<keyword evidence="5 8" id="KW-0547">Nucleotide-binding</keyword>
<dbReference type="HAMAP" id="MF_00847">
    <property type="entry name" value="EttA"/>
    <property type="match status" value="1"/>
</dbReference>
<keyword evidence="8" id="KW-0648">Protein biosynthesis</keyword>
<dbReference type="Pfam" id="PF00005">
    <property type="entry name" value="ABC_tran"/>
    <property type="match status" value="2"/>
</dbReference>
<dbReference type="SUPFAM" id="SSF52540">
    <property type="entry name" value="P-loop containing nucleoside triphosphate hydrolases"/>
    <property type="match status" value="2"/>
</dbReference>
<feature type="domain" description="ABC transporter" evidence="9">
    <location>
        <begin position="6"/>
        <end position="259"/>
    </location>
</feature>
<keyword evidence="2" id="KW-0472">Membrane</keyword>
<dbReference type="Gene3D" id="3.40.50.300">
    <property type="entry name" value="P-loop containing nucleotide triphosphate hydrolases"/>
    <property type="match status" value="2"/>
</dbReference>
<keyword evidence="7 8" id="KW-0810">Translation regulation</keyword>
<feature type="region of interest" description="PtIM" evidence="8">
    <location>
        <begin position="241"/>
        <end position="321"/>
    </location>
</feature>
<dbReference type="SMART" id="SM00382">
    <property type="entry name" value="AAA"/>
    <property type="match status" value="2"/>
</dbReference>
<dbReference type="InterPro" id="IPR027417">
    <property type="entry name" value="P-loop_NTPase"/>
</dbReference>
<dbReference type="Proteomes" id="UP001156706">
    <property type="component" value="Unassembled WGS sequence"/>
</dbReference>
<organism evidence="10 11">
    <name type="scientific">Chitinimonas prasina</name>
    <dbReference type="NCBI Taxonomy" id="1434937"/>
    <lineage>
        <taxon>Bacteria</taxon>
        <taxon>Pseudomonadati</taxon>
        <taxon>Pseudomonadota</taxon>
        <taxon>Betaproteobacteria</taxon>
        <taxon>Neisseriales</taxon>
        <taxon>Chitinibacteraceae</taxon>
        <taxon>Chitinimonas</taxon>
    </lineage>
</organism>
<dbReference type="NCBIfam" id="NF008775">
    <property type="entry name" value="PRK11819.1"/>
    <property type="match status" value="1"/>
</dbReference>
<comment type="domain">
    <text evidence="8">The arm domain is inserted in the first ABC transporter domain. Probably contacts ribosomal protein L1.</text>
</comment>
<dbReference type="EMBL" id="BSOG01000001">
    <property type="protein sequence ID" value="GLR11329.1"/>
    <property type="molecule type" value="Genomic_DNA"/>
</dbReference>
<gene>
    <name evidence="8" type="primary">ettA</name>
    <name evidence="10" type="ORF">GCM10007907_01190</name>
</gene>
<accession>A0ABQ5YBL9</accession>
<sequence length="554" mass="61854">MAQYVMSMLRVSKVVPPKRQIIKDISLSFFPGAKIGLLGLNGSGKSTVLKIMAGADKEFEGEVQHLPGIKIGYLAQEPLLDATKTVREEVESGMGEIFEAKQRLEAVYAAYAEPDADFDKLAEEQARCEAILSTAGQDLETQMEIAADALRLPPWDANIGKLSGGEKRRVALCKLLMSKPDMLLLDEPTNHLDAESVDWLEQFLVRFPGTVVAVTHDRYFLDNAAEWILELDRGHGIPWKGNYSSWLEQKEARLKQEESQESARQKALNKELEWVRQNPKARQAKSKARIARFEELNSQEYQKRNETQEIFIPIAERLGNEVIEFENVSKAFGDRLLIDDLSFKVPPGAIVGIIGPNGAGKSTLFRMLAGQEQPDSGSVKIGPTVKMAYVDQSRGALGNDKTVFDEVAEGRDILQVGKYETPSRAYLGRFNFKGGDQQKIVGNLSGGERGRLHLAKTLIAGGNVLLLDEPSNDLDVETLRALEDALLEFAGSVMVISHDRWFLDRIATHILACEGDSKWTFFDGNYQEYEADKKRRLGEEGAKPKRIRYKPISR</sequence>
<reference evidence="11" key="1">
    <citation type="journal article" date="2019" name="Int. J. Syst. Evol. Microbiol.">
        <title>The Global Catalogue of Microorganisms (GCM) 10K type strain sequencing project: providing services to taxonomists for standard genome sequencing and annotation.</title>
        <authorList>
            <consortium name="The Broad Institute Genomics Platform"/>
            <consortium name="The Broad Institute Genome Sequencing Center for Infectious Disease"/>
            <person name="Wu L."/>
            <person name="Ma J."/>
        </authorList>
    </citation>
    <scope>NUCLEOTIDE SEQUENCE [LARGE SCALE GENOMIC DNA]</scope>
    <source>
        <strain evidence="11">NBRC 110044</strain>
    </source>
</reference>
<keyword evidence="8" id="KW-0694">RNA-binding</keyword>
<keyword evidence="8" id="KW-0378">Hydrolase</keyword>
<feature type="binding site" evidence="8">
    <location>
        <begin position="355"/>
        <end position="362"/>
    </location>
    <ligand>
        <name>ATP</name>
        <dbReference type="ChEBI" id="CHEBI:30616"/>
        <label>2</label>
    </ligand>
</feature>
<dbReference type="EC" id="3.6.1.-" evidence="8"/>
<evidence type="ECO:0000256" key="4">
    <source>
        <dbReference type="ARBA" id="ARBA00022730"/>
    </source>
</evidence>
<comment type="caution">
    <text evidence="8">Lacks conserved residue(s) required for the propagation of feature annotation.</text>
</comment>
<feature type="domain" description="ABC transporter" evidence="9">
    <location>
        <begin position="323"/>
        <end position="540"/>
    </location>
</feature>
<dbReference type="Pfam" id="PF12848">
    <property type="entry name" value="ABC_tran_Xtn"/>
    <property type="match status" value="1"/>
</dbReference>
<dbReference type="RefSeq" id="WP_284194492.1">
    <property type="nucleotide sequence ID" value="NZ_BSOG01000001.1"/>
</dbReference>
<comment type="subunit">
    <text evidence="8">Monomer. Probably contacts ribosomal proteins L1, L5, L33 and S7, the 16S and 23S rRNA and the P-site containing tRNA(fMet).</text>
</comment>
<dbReference type="InterPro" id="IPR003593">
    <property type="entry name" value="AAA+_ATPase"/>
</dbReference>
<evidence type="ECO:0000256" key="6">
    <source>
        <dbReference type="ARBA" id="ARBA00022840"/>
    </source>
</evidence>
<comment type="domain">
    <text evidence="8">The P-site tRNA interaction motif (PtIM domain) probably interacts with the P-site tRNA(fMet) as well as the 23S rRNA.</text>
</comment>
<keyword evidence="8" id="KW-0677">Repeat</keyword>
<comment type="similarity">
    <text evidence="1 8">Belongs to the ABC transporter superfamily. ABCF family. Translational throttle EttA subfamily.</text>
</comment>
<dbReference type="PROSITE" id="PS50893">
    <property type="entry name" value="ABC_TRANSPORTER_2"/>
    <property type="match status" value="2"/>
</dbReference>
<comment type="subcellular location">
    <subcellularLocation>
        <location evidence="8">Cytoplasm</location>
    </subcellularLocation>
    <text evidence="8">Associates with ribosomes and polysomes.</text>
</comment>
<keyword evidence="2" id="KW-1003">Cell membrane</keyword>
<proteinExistence type="inferred from homology"/>
<dbReference type="InterPro" id="IPR032781">
    <property type="entry name" value="ABC_tran_Xtn"/>
</dbReference>
<keyword evidence="8" id="KW-0963">Cytoplasm</keyword>
<evidence type="ECO:0000313" key="10">
    <source>
        <dbReference type="EMBL" id="GLR11329.1"/>
    </source>
</evidence>
<keyword evidence="11" id="KW-1185">Reference proteome</keyword>
<name>A0ABQ5YBL9_9NEIS</name>
<dbReference type="InterPro" id="IPR022374">
    <property type="entry name" value="EttA"/>
</dbReference>
<keyword evidence="4 8" id="KW-0699">rRNA-binding</keyword>
<evidence type="ECO:0000256" key="7">
    <source>
        <dbReference type="ARBA" id="ARBA00022845"/>
    </source>
</evidence>
<comment type="caution">
    <text evidence="10">The sequence shown here is derived from an EMBL/GenBank/DDBJ whole genome shotgun (WGS) entry which is preliminary data.</text>
</comment>
<protein>
    <recommendedName>
        <fullName evidence="8">Energy-dependent translational throttle protein EttA</fullName>
        <ecNumber evidence="8">3.6.1.-</ecNumber>
    </recommendedName>
    <alternativeName>
        <fullName evidence="8">Translational regulatory factor EttA</fullName>
    </alternativeName>
</protein>
<evidence type="ECO:0000256" key="1">
    <source>
        <dbReference type="ARBA" id="ARBA00005868"/>
    </source>
</evidence>
<dbReference type="PROSITE" id="PS00211">
    <property type="entry name" value="ABC_TRANSPORTER_1"/>
    <property type="match status" value="1"/>
</dbReference>
<keyword evidence="6 8" id="KW-0067">ATP-binding</keyword>
<dbReference type="CDD" id="cd03221">
    <property type="entry name" value="ABCF_EF-3"/>
    <property type="match status" value="2"/>
</dbReference>
<dbReference type="PANTHER" id="PTHR43858:SF1">
    <property type="entry name" value="ABC TRANSPORTER-RELATED PROTEIN"/>
    <property type="match status" value="1"/>
</dbReference>
<comment type="function">
    <text evidence="8">A translation factor that gates the progression of the 70S ribosomal initiation complex (IC, containing tRNA(fMet) in the P-site) into the translation elongation cycle by using a mechanism sensitive to the ATP/ADP ratio. Binds to the 70S ribosome E-site where it modulates the state of the translating ribosome during subunit translocation. ATP hydrolysis probably frees it from the ribosome, which can enter the elongation phase.</text>
</comment>
<evidence type="ECO:0000256" key="8">
    <source>
        <dbReference type="HAMAP-Rule" id="MF_00847"/>
    </source>
</evidence>
<evidence type="ECO:0000256" key="3">
    <source>
        <dbReference type="ARBA" id="ARBA00022555"/>
    </source>
</evidence>
<evidence type="ECO:0000256" key="5">
    <source>
        <dbReference type="ARBA" id="ARBA00022741"/>
    </source>
</evidence>
<dbReference type="InterPro" id="IPR003439">
    <property type="entry name" value="ABC_transporter-like_ATP-bd"/>
</dbReference>
<evidence type="ECO:0000313" key="11">
    <source>
        <dbReference type="Proteomes" id="UP001156706"/>
    </source>
</evidence>
<evidence type="ECO:0000256" key="2">
    <source>
        <dbReference type="ARBA" id="ARBA00022475"/>
    </source>
</evidence>
<dbReference type="InterPro" id="IPR017871">
    <property type="entry name" value="ABC_transporter-like_CS"/>
</dbReference>
<comment type="catalytic activity">
    <reaction evidence="8">
        <text>ATP + H2O = ADP + phosphate + H(+)</text>
        <dbReference type="Rhea" id="RHEA:13065"/>
        <dbReference type="ChEBI" id="CHEBI:15377"/>
        <dbReference type="ChEBI" id="CHEBI:15378"/>
        <dbReference type="ChEBI" id="CHEBI:30616"/>
        <dbReference type="ChEBI" id="CHEBI:43474"/>
        <dbReference type="ChEBI" id="CHEBI:456216"/>
    </reaction>
</comment>
<evidence type="ECO:0000259" key="9">
    <source>
        <dbReference type="PROSITE" id="PS50893"/>
    </source>
</evidence>
<dbReference type="NCBIfam" id="TIGR03719">
    <property type="entry name" value="ABC_ABC_ChvD"/>
    <property type="match status" value="1"/>
</dbReference>
<keyword evidence="3 8" id="KW-0820">tRNA-binding</keyword>
<dbReference type="PANTHER" id="PTHR43858">
    <property type="entry name" value="ENERGY-DEPENDENT TRANSLATIONAL THROTTLE PROTEIN ETTA"/>
    <property type="match status" value="1"/>
</dbReference>